<feature type="transmembrane region" description="Helical" evidence="1">
    <location>
        <begin position="181"/>
        <end position="207"/>
    </location>
</feature>
<evidence type="ECO:0000313" key="2">
    <source>
        <dbReference type="EMBL" id="GAA1687372.1"/>
    </source>
</evidence>
<feature type="transmembrane region" description="Helical" evidence="1">
    <location>
        <begin position="34"/>
        <end position="52"/>
    </location>
</feature>
<keyword evidence="1" id="KW-0472">Membrane</keyword>
<gene>
    <name evidence="2" type="ORF">GCM10009765_41170</name>
</gene>
<reference evidence="2 3" key="1">
    <citation type="journal article" date="2019" name="Int. J. Syst. Evol. Microbiol.">
        <title>The Global Catalogue of Microorganisms (GCM) 10K type strain sequencing project: providing services to taxonomists for standard genome sequencing and annotation.</title>
        <authorList>
            <consortium name="The Broad Institute Genomics Platform"/>
            <consortium name="The Broad Institute Genome Sequencing Center for Infectious Disease"/>
            <person name="Wu L."/>
            <person name="Ma J."/>
        </authorList>
    </citation>
    <scope>NUCLEOTIDE SEQUENCE [LARGE SCALE GENOMIC DNA]</scope>
    <source>
        <strain evidence="2 3">JCM 14718</strain>
    </source>
</reference>
<accession>A0ABN2HGH6</accession>
<dbReference type="Proteomes" id="UP001500618">
    <property type="component" value="Unassembled WGS sequence"/>
</dbReference>
<dbReference type="EMBL" id="BAAANY010000014">
    <property type="protein sequence ID" value="GAA1687372.1"/>
    <property type="molecule type" value="Genomic_DNA"/>
</dbReference>
<feature type="transmembrane region" description="Helical" evidence="1">
    <location>
        <begin position="78"/>
        <end position="102"/>
    </location>
</feature>
<proteinExistence type="predicted"/>
<name>A0ABN2HGH6_9ACTN</name>
<evidence type="ECO:0000256" key="1">
    <source>
        <dbReference type="SAM" id="Phobius"/>
    </source>
</evidence>
<feature type="transmembrane region" description="Helical" evidence="1">
    <location>
        <begin position="122"/>
        <end position="141"/>
    </location>
</feature>
<keyword evidence="1" id="KW-1133">Transmembrane helix</keyword>
<feature type="transmembrane region" description="Helical" evidence="1">
    <location>
        <begin position="153"/>
        <end position="175"/>
    </location>
</feature>
<protein>
    <submittedName>
        <fullName evidence="2">Uncharacterized protein</fullName>
    </submittedName>
</protein>
<keyword evidence="1" id="KW-0812">Transmembrane</keyword>
<evidence type="ECO:0000313" key="3">
    <source>
        <dbReference type="Proteomes" id="UP001500618"/>
    </source>
</evidence>
<organism evidence="2 3">
    <name type="scientific">Fodinicola feengrottensis</name>
    <dbReference type="NCBI Taxonomy" id="435914"/>
    <lineage>
        <taxon>Bacteria</taxon>
        <taxon>Bacillati</taxon>
        <taxon>Actinomycetota</taxon>
        <taxon>Actinomycetes</taxon>
        <taxon>Mycobacteriales</taxon>
        <taxon>Fodinicola</taxon>
    </lineage>
</organism>
<dbReference type="RefSeq" id="WP_344311866.1">
    <property type="nucleotide sequence ID" value="NZ_BAAANY010000014.1"/>
</dbReference>
<sequence length="219" mass="23549">MEALHAIELADGPGLQNAPDIWEILRDLVGDNPWLVLLISLLSWAALIYGLYKKSVEGVGRTSDLLRDLAARSDRRSLIVRFVAAALLALVSASWLILAIPWGNVLLHVVLSVVGWHDDLNWFTLSPGSIACVVYSIFAGGRSIHAYVTEKPGTWALIGLGSAVLPGIPIILIIWGPGPLWLTFSGISFILGFVVAPATIIGCVQLCGIQQLAPRRTNA</sequence>
<keyword evidence="3" id="KW-1185">Reference proteome</keyword>
<comment type="caution">
    <text evidence="2">The sequence shown here is derived from an EMBL/GenBank/DDBJ whole genome shotgun (WGS) entry which is preliminary data.</text>
</comment>